<dbReference type="Pfam" id="PF07715">
    <property type="entry name" value="Plug"/>
    <property type="match status" value="1"/>
</dbReference>
<name>A0A514CHW1_9BACT</name>
<reference evidence="9 10" key="1">
    <citation type="submission" date="2019-06" db="EMBL/GenBank/DDBJ databases">
        <title>Echinicola alkalisoli sp. nov. isolated from saline soil.</title>
        <authorList>
            <person name="Sun J.-Q."/>
            <person name="Xu L."/>
        </authorList>
    </citation>
    <scope>NUCLEOTIDE SEQUENCE [LARGE SCALE GENOMIC DNA]</scope>
    <source>
        <strain evidence="9 10">LN3S3</strain>
    </source>
</reference>
<dbReference type="FunFam" id="2.170.130.10:FF:000003">
    <property type="entry name" value="SusC/RagA family TonB-linked outer membrane protein"/>
    <property type="match status" value="1"/>
</dbReference>
<evidence type="ECO:0000256" key="1">
    <source>
        <dbReference type="ARBA" id="ARBA00004571"/>
    </source>
</evidence>
<dbReference type="AlphaFoldDB" id="A0A514CHW1"/>
<dbReference type="SUPFAM" id="SSF56935">
    <property type="entry name" value="Porins"/>
    <property type="match status" value="1"/>
</dbReference>
<evidence type="ECO:0000313" key="10">
    <source>
        <dbReference type="Proteomes" id="UP000316614"/>
    </source>
</evidence>
<keyword evidence="9" id="KW-0675">Receptor</keyword>
<keyword evidence="4 7" id="KW-0812">Transmembrane</keyword>
<evidence type="ECO:0000313" key="9">
    <source>
        <dbReference type="EMBL" id="QDH79402.1"/>
    </source>
</evidence>
<gene>
    <name evidence="9" type="ORF">FKX85_10295</name>
</gene>
<keyword evidence="10" id="KW-1185">Reference proteome</keyword>
<dbReference type="Proteomes" id="UP000316614">
    <property type="component" value="Chromosome"/>
</dbReference>
<comment type="similarity">
    <text evidence="7">Belongs to the TonB-dependent receptor family.</text>
</comment>
<dbReference type="InterPro" id="IPR008969">
    <property type="entry name" value="CarboxyPept-like_regulatory"/>
</dbReference>
<organism evidence="9 10">
    <name type="scientific">Echinicola soli</name>
    <dbReference type="NCBI Taxonomy" id="2591634"/>
    <lineage>
        <taxon>Bacteria</taxon>
        <taxon>Pseudomonadati</taxon>
        <taxon>Bacteroidota</taxon>
        <taxon>Cytophagia</taxon>
        <taxon>Cytophagales</taxon>
        <taxon>Cyclobacteriaceae</taxon>
        <taxon>Echinicola</taxon>
    </lineage>
</organism>
<dbReference type="EMBL" id="CP041253">
    <property type="protein sequence ID" value="QDH79402.1"/>
    <property type="molecule type" value="Genomic_DNA"/>
</dbReference>
<dbReference type="Pfam" id="PF13715">
    <property type="entry name" value="CarbopepD_reg_2"/>
    <property type="match status" value="1"/>
</dbReference>
<evidence type="ECO:0000256" key="5">
    <source>
        <dbReference type="ARBA" id="ARBA00023136"/>
    </source>
</evidence>
<dbReference type="InterPro" id="IPR012910">
    <property type="entry name" value="Plug_dom"/>
</dbReference>
<dbReference type="InterPro" id="IPR036942">
    <property type="entry name" value="Beta-barrel_TonB_sf"/>
</dbReference>
<keyword evidence="2 7" id="KW-0813">Transport</keyword>
<evidence type="ECO:0000256" key="3">
    <source>
        <dbReference type="ARBA" id="ARBA00022452"/>
    </source>
</evidence>
<dbReference type="GO" id="GO:0009279">
    <property type="term" value="C:cell outer membrane"/>
    <property type="evidence" value="ECO:0007669"/>
    <property type="project" value="UniProtKB-SubCell"/>
</dbReference>
<dbReference type="NCBIfam" id="TIGR04056">
    <property type="entry name" value="OMP_RagA_SusC"/>
    <property type="match status" value="1"/>
</dbReference>
<dbReference type="InterPro" id="IPR023996">
    <property type="entry name" value="TonB-dep_OMP_SusC/RagA"/>
</dbReference>
<dbReference type="InterPro" id="IPR037066">
    <property type="entry name" value="Plug_dom_sf"/>
</dbReference>
<protein>
    <submittedName>
        <fullName evidence="9">TonB-dependent receptor</fullName>
    </submittedName>
</protein>
<dbReference type="SUPFAM" id="SSF49464">
    <property type="entry name" value="Carboxypeptidase regulatory domain-like"/>
    <property type="match status" value="1"/>
</dbReference>
<dbReference type="Gene3D" id="2.60.40.1120">
    <property type="entry name" value="Carboxypeptidase-like, regulatory domain"/>
    <property type="match status" value="1"/>
</dbReference>
<keyword evidence="6 7" id="KW-0998">Cell outer membrane</keyword>
<dbReference type="Gene3D" id="2.40.170.20">
    <property type="entry name" value="TonB-dependent receptor, beta-barrel domain"/>
    <property type="match status" value="1"/>
</dbReference>
<evidence type="ECO:0000256" key="2">
    <source>
        <dbReference type="ARBA" id="ARBA00022448"/>
    </source>
</evidence>
<evidence type="ECO:0000259" key="8">
    <source>
        <dbReference type="Pfam" id="PF07715"/>
    </source>
</evidence>
<evidence type="ECO:0000256" key="6">
    <source>
        <dbReference type="ARBA" id="ARBA00023237"/>
    </source>
</evidence>
<dbReference type="PROSITE" id="PS52016">
    <property type="entry name" value="TONB_DEPENDENT_REC_3"/>
    <property type="match status" value="1"/>
</dbReference>
<evidence type="ECO:0000256" key="7">
    <source>
        <dbReference type="PROSITE-ProRule" id="PRU01360"/>
    </source>
</evidence>
<dbReference type="InterPro" id="IPR039426">
    <property type="entry name" value="TonB-dep_rcpt-like"/>
</dbReference>
<accession>A0A514CHW1</accession>
<keyword evidence="3 7" id="KW-1134">Transmembrane beta strand</keyword>
<dbReference type="InterPro" id="IPR023997">
    <property type="entry name" value="TonB-dep_OMP_SusC/RagA_CS"/>
</dbReference>
<evidence type="ECO:0000256" key="4">
    <source>
        <dbReference type="ARBA" id="ARBA00022692"/>
    </source>
</evidence>
<proteinExistence type="inferred from homology"/>
<comment type="subcellular location">
    <subcellularLocation>
        <location evidence="1 7">Cell outer membrane</location>
        <topology evidence="1 7">Multi-pass membrane protein</topology>
    </subcellularLocation>
</comment>
<keyword evidence="5 7" id="KW-0472">Membrane</keyword>
<dbReference type="RefSeq" id="WP_141614646.1">
    <property type="nucleotide sequence ID" value="NZ_CP041253.1"/>
</dbReference>
<dbReference type="NCBIfam" id="TIGR04057">
    <property type="entry name" value="SusC_RagA_signa"/>
    <property type="match status" value="1"/>
</dbReference>
<dbReference type="Gene3D" id="2.170.130.10">
    <property type="entry name" value="TonB-dependent receptor, plug domain"/>
    <property type="match status" value="1"/>
</dbReference>
<dbReference type="KEGG" id="echi:FKX85_10295"/>
<dbReference type="OrthoDB" id="9768177at2"/>
<sequence length="1139" mass="128899">MKTHLLSEMKFVGILVMTILLSLGDISAHQYAYANSSWKRHQKLEDVQVSLNMKNASMVQVLKEIESSTAFHVAYMEEELSTEKDISLNVNEQSLLYVLEVLSREHNVRFTQVNNTIHVSPKNVPQLQEEVEERNISGKVLDEEGIPIPGVNVIVKGTKRVTVTDLDGVFSFENISDDAILVFSFIGFESQEITVTNKETVSVTLREDMSELQEVVVVGFGEQPKANLTGSVATVDSKDIENRPVTNVMNSLQGTAPGLTVTRSSGQPGNEGYDLNIRGISSVNGDNQPLVIVDGVEGSLELLNPNDIESVSVLKDAAASSIFGAKAANGVIMVTTKKGAVGKTTVTYSGMFTINKPYSQPELLSSYEQGLMQNEARVNRGGSPVWRDEQLEWMQDDNFNYQVNPNNPDRYDYYYNINKKDLVMRDLTYAQNHNLSIKGGNAENQYLISLGYYNQNGVFKFGPDGNERYNARVNLNTKFNDIFSLDSRISYNMDETMSPSRNVGGDYGLIYQVYQSRSIYPVYLPGSDDTKYAAGTPNYYGALKEGGYNERIRSDFNGVFTLKAQNLAKGLTLKMVYNPRFRNNTEDQFNRTVPFYYISPTPGSYYNQVNSIVKERQNEINHNLQLLADYDWNINEDHKFHVLGGYQFQNYRRDYVTATAKALISNNAPSLNFGSDPNVPPVVGDNIQTNAFISYFGRFNYSFRDKYLFEANLRNDISSKLAPGYRSKTFPSFSAGWILSEEDWFQESLSFLTQFKLRGSWGKLGNANVLGNYDYISLLREGNNYPFNNVSNLSLYQRDLASPEKSWESIKSTNFGVDFALFDYRLTGSFDYFVRQNEDMLVTVTLPATLGVNPSQTNSAKMETRGWEVVLGWRDTRGEFSYSVNFNLSDNRNKVLEYAGRSVYSEGVNKIVEGLPINTIFGYEADGYFSSADEVAGWAFQDSRTGAGDIKYLDNNNDGKINGGLFRPDDHGDLINLGNTSPRYLFGANIGFDWKGFDFKAFFQGVGERKMLIYTRAAIPIYESWRMPWKLQQDYWTPENQDALFPRLYEGASHNGRTSSHWVQDAAYIRLKNLQVGYTFKNGVLDKLSVSSARVFFSGQDMWEKTKMWFTYYDPENPNNVSYNYPFFRSYAIGLNVTF</sequence>
<feature type="domain" description="TonB-dependent receptor plug" evidence="8">
    <location>
        <begin position="225"/>
        <end position="331"/>
    </location>
</feature>